<evidence type="ECO:0000256" key="15">
    <source>
        <dbReference type="ARBA" id="ARBA00023136"/>
    </source>
</evidence>
<evidence type="ECO:0000256" key="20">
    <source>
        <dbReference type="PROSITE-ProRule" id="PRU10141"/>
    </source>
</evidence>
<dbReference type="InterPro" id="IPR013761">
    <property type="entry name" value="SAM/pointed_sf"/>
</dbReference>
<dbReference type="FunFam" id="1.10.510.10:FF:000019">
    <property type="entry name" value="Ephrin type-A receptor 5"/>
    <property type="match status" value="1"/>
</dbReference>
<evidence type="ECO:0000256" key="13">
    <source>
        <dbReference type="ARBA" id="ARBA00022840"/>
    </source>
</evidence>
<dbReference type="GO" id="GO:0005769">
    <property type="term" value="C:early endosome"/>
    <property type="evidence" value="ECO:0007669"/>
    <property type="project" value="UniProtKB-SubCell"/>
</dbReference>
<dbReference type="GO" id="GO:0005886">
    <property type="term" value="C:plasma membrane"/>
    <property type="evidence" value="ECO:0007669"/>
    <property type="project" value="UniProtKB-SubCell"/>
</dbReference>
<feature type="compositionally biased region" description="Basic and acidic residues" evidence="21">
    <location>
        <begin position="132"/>
        <end position="148"/>
    </location>
</feature>
<dbReference type="EC" id="2.7.10.1" evidence="3"/>
<evidence type="ECO:0000256" key="10">
    <source>
        <dbReference type="ARBA" id="ARBA00022741"/>
    </source>
</evidence>
<dbReference type="FunFam" id="2.10.50.10:FF:000001">
    <property type="entry name" value="Ephrin type-A receptor 5"/>
    <property type="match status" value="1"/>
</dbReference>
<dbReference type="InterPro" id="IPR001426">
    <property type="entry name" value="Tyr_kinase_rcpt_V_CS"/>
</dbReference>
<dbReference type="SMART" id="SM00060">
    <property type="entry name" value="FN3"/>
    <property type="match status" value="2"/>
</dbReference>
<dbReference type="SUPFAM" id="SSF49265">
    <property type="entry name" value="Fibronectin type III"/>
    <property type="match status" value="1"/>
</dbReference>
<dbReference type="Gene3D" id="1.10.150.50">
    <property type="entry name" value="Transcription Factor, Ets-1"/>
    <property type="match status" value="1"/>
</dbReference>
<dbReference type="PANTHER" id="PTHR46877">
    <property type="entry name" value="EPH RECEPTOR A5"/>
    <property type="match status" value="1"/>
</dbReference>
<dbReference type="PROSITE" id="PS00790">
    <property type="entry name" value="RECEPTOR_TYR_KIN_V_1"/>
    <property type="match status" value="1"/>
</dbReference>
<dbReference type="PROSITE" id="PS00109">
    <property type="entry name" value="PROTEIN_KINASE_TYR"/>
    <property type="match status" value="1"/>
</dbReference>
<feature type="domain" description="Protein kinase" evidence="23">
    <location>
        <begin position="861"/>
        <end position="1122"/>
    </location>
</feature>
<keyword evidence="6" id="KW-0808">Transferase</keyword>
<feature type="region of interest" description="Disordered" evidence="21">
    <location>
        <begin position="132"/>
        <end position="152"/>
    </location>
</feature>
<evidence type="ECO:0000259" key="23">
    <source>
        <dbReference type="PROSITE" id="PS50011"/>
    </source>
</evidence>
<sequence length="1309" mass="146175">MVELLGPRPFAEKITYEELVEDTGGLEEDTALPGLTGHMAHNAQLESKLFLQNHSLQFALYDITTSNDYLVVNKAIPIRSRDLTVEGYMPGNPICHRFKNNETHVILNGDTRACGPITALPGDAAFIGTSTERGEHQTADRKTGRHDPGLCGSWWSSEDLEQTGGGRSPQAELGVHADFHGLTLDFLRCLTTVEKRMKLKLSRAQNKTFLISMLPLLLLLLFASDIDIKHRLRDSWASAVVAHSFWNLPEPGIKPVSSALASGFLNTGIPVTLLDSRSVQGELGWIASPLEGGWEEVSIMDEKNTPIRTYQVCNVMEPSQNNWLRTDWITREGAQRVYIEIKFTLRDCNSLPGVMGTCKETFNLYYYESDNDKERFIRESQFAKIDTIAADESFTQVDIGDRIMKLNTEIRDVGPLSKKGFYLAFQDVGACIALVSVRVFYKKCPLTVRNLAQFPDTVTGADTSSLVEVRGSCVNNSEEKDVPKMYCGADGEWLVPIGNCLCNAGHEERNGECQACKIGYYKALSTDAACAKCPPHSYSVWEGATSCTCDRGFFRADNDAASMPCTRPPSAPLNLISNVNETSVNLEWSSPQNTGGRQDISYNVVCKKCGAGDSSKCRPCGSGVHYTPQQNGLKTTKVSITDLLAHTNYTFEIWAVNGVSKYNPSPDQSVSVTVTTNQAAPSSIALVQAKEVTRYSVALAWLEPDRPNGVILEYEVKYYEKDQNERSYRIVRTAARNTDIKGLNPLTSYVFHVRARTAAGYGDFSEPLEVTTNTVPSRIIGDGANSTVLLVSVSGSVVLVVILIAAFVISRRRSKYSKAKQEADEEKHLNQGVRTYVDPFTYEDPNQAVREFAKEIDASCIKIEKVIGVGEFGEVCSGRLKVPGKREIYVAIKTLKAGYTDKQRRDFLSEASIMGQFDHPNIIHLEGVVTKCKPVMIITEYMENGSLDAFLRKNDGRFTVIQLVGMLRGIGSGMKYLSDMSYVHRDLAARNILVNSNLVCKVSDFGMSRVLEDDPEAAYTTRGGKIPIRWTAPEAIAYRKFTSASDVWSYGIVMWEVMSYGERPYWDMSNQDVIKAIEEGYRLPPPMDCPIALHQLMLDCWQKERSDRPKFGQIVNMLDKLIRNPNSLKRTGTESSRPNTALLDPSSPEFSAMVSVGDWLQAIKMDRYKDNFTAAGYTTLEAVVHMNQDYKSANTLSKKVPPKYKCMALSFVLFCFVFLIDVEFSRLKNNGGNKHMTKYKRAFWEVDNFLFRPFPGFESAYHGKRPEQTRPLAKTEQSTGICLDFFALIGVPPVSLNEDDREINQYFWE</sequence>
<organism evidence="27 28">
    <name type="scientific">Ovis aries</name>
    <name type="common">Sheep</name>
    <dbReference type="NCBI Taxonomy" id="9940"/>
    <lineage>
        <taxon>Eukaryota</taxon>
        <taxon>Metazoa</taxon>
        <taxon>Chordata</taxon>
        <taxon>Craniata</taxon>
        <taxon>Vertebrata</taxon>
        <taxon>Euteleostomi</taxon>
        <taxon>Mammalia</taxon>
        <taxon>Eutheria</taxon>
        <taxon>Laurasiatheria</taxon>
        <taxon>Artiodactyla</taxon>
        <taxon>Ruminantia</taxon>
        <taxon>Pecora</taxon>
        <taxon>Bovidae</taxon>
        <taxon>Caprinae</taxon>
        <taxon>Ovis</taxon>
    </lineage>
</organism>
<dbReference type="InterPro" id="IPR017441">
    <property type="entry name" value="Protein_kinase_ATP_BS"/>
</dbReference>
<dbReference type="Proteomes" id="UP000664991">
    <property type="component" value="Unassembled WGS sequence"/>
</dbReference>
<evidence type="ECO:0000256" key="21">
    <source>
        <dbReference type="SAM" id="MobiDB-lite"/>
    </source>
</evidence>
<dbReference type="Pfam" id="PF14575">
    <property type="entry name" value="EphA2_TM"/>
    <property type="match status" value="1"/>
</dbReference>
<keyword evidence="14 22" id="KW-1133">Transmembrane helix</keyword>
<evidence type="ECO:0000256" key="14">
    <source>
        <dbReference type="ARBA" id="ARBA00022989"/>
    </source>
</evidence>
<dbReference type="CDD" id="cd05066">
    <property type="entry name" value="PTKc_EphR_A"/>
    <property type="match status" value="1"/>
</dbReference>
<evidence type="ECO:0000256" key="5">
    <source>
        <dbReference type="ARBA" id="ARBA00022553"/>
    </source>
</evidence>
<dbReference type="PROSITE" id="PS00107">
    <property type="entry name" value="PROTEIN_KINASE_ATP"/>
    <property type="match status" value="1"/>
</dbReference>
<dbReference type="InterPro" id="IPR050449">
    <property type="entry name" value="Ephrin_rcpt_TKs"/>
</dbReference>
<dbReference type="Gene3D" id="2.60.40.10">
    <property type="entry name" value="Immunoglobulins"/>
    <property type="match status" value="2"/>
</dbReference>
<dbReference type="InterPro" id="IPR001660">
    <property type="entry name" value="SAM"/>
</dbReference>
<evidence type="ECO:0000256" key="19">
    <source>
        <dbReference type="ARBA" id="ARBA00051243"/>
    </source>
</evidence>
<dbReference type="Gene3D" id="2.60.40.1770">
    <property type="entry name" value="ephrin a2 ectodomain"/>
    <property type="match status" value="1"/>
</dbReference>
<dbReference type="Pfam" id="PF01404">
    <property type="entry name" value="Ephrin_lbd"/>
    <property type="match status" value="1"/>
</dbReference>
<dbReference type="FunFam" id="3.30.200.20:FF:000001">
    <property type="entry name" value="Ephrin type-A receptor 5"/>
    <property type="match status" value="1"/>
</dbReference>
<dbReference type="PROSITE" id="PS00791">
    <property type="entry name" value="RECEPTOR_TYR_KIN_V_2"/>
    <property type="match status" value="1"/>
</dbReference>
<dbReference type="PROSITE" id="PS50105">
    <property type="entry name" value="SAM_DOMAIN"/>
    <property type="match status" value="1"/>
</dbReference>
<dbReference type="SUPFAM" id="SSF49785">
    <property type="entry name" value="Galactose-binding domain-like"/>
    <property type="match status" value="1"/>
</dbReference>
<dbReference type="Pfam" id="PF07647">
    <property type="entry name" value="SAM_2"/>
    <property type="match status" value="1"/>
</dbReference>
<keyword evidence="16" id="KW-0829">Tyrosine-protein kinase</keyword>
<keyword evidence="5" id="KW-0597">Phosphoprotein</keyword>
<dbReference type="FunFam" id="2.60.40.1770:FF:000001">
    <property type="entry name" value="Ephrin type-A receptor 5"/>
    <property type="match status" value="1"/>
</dbReference>
<comment type="catalytic activity">
    <reaction evidence="19">
        <text>L-tyrosyl-[protein] + ATP = O-phospho-L-tyrosyl-[protein] + ADP + H(+)</text>
        <dbReference type="Rhea" id="RHEA:10596"/>
        <dbReference type="Rhea" id="RHEA-COMP:10136"/>
        <dbReference type="Rhea" id="RHEA-COMP:20101"/>
        <dbReference type="ChEBI" id="CHEBI:15378"/>
        <dbReference type="ChEBI" id="CHEBI:30616"/>
        <dbReference type="ChEBI" id="CHEBI:46858"/>
        <dbReference type="ChEBI" id="CHEBI:61978"/>
        <dbReference type="ChEBI" id="CHEBI:456216"/>
        <dbReference type="EC" id="2.7.10.1"/>
    </reaction>
</comment>
<dbReference type="SMART" id="SM01411">
    <property type="entry name" value="Ephrin_rec_like"/>
    <property type="match status" value="1"/>
</dbReference>
<dbReference type="GO" id="GO:0007411">
    <property type="term" value="P:axon guidance"/>
    <property type="evidence" value="ECO:0007669"/>
    <property type="project" value="TreeGrafter"/>
</dbReference>
<dbReference type="FunFam" id="2.60.40.10:FF:000045">
    <property type="entry name" value="Ephrin type-A receptor 5"/>
    <property type="match status" value="1"/>
</dbReference>
<keyword evidence="15 22" id="KW-0472">Membrane</keyword>
<keyword evidence="13 20" id="KW-0067">ATP-binding</keyword>
<keyword evidence="10 20" id="KW-0547">Nucleotide-binding</keyword>
<dbReference type="SUPFAM" id="SSF56112">
    <property type="entry name" value="Protein kinase-like (PK-like)"/>
    <property type="match status" value="1"/>
</dbReference>
<dbReference type="GO" id="GO:0005524">
    <property type="term" value="F:ATP binding"/>
    <property type="evidence" value="ECO:0007669"/>
    <property type="project" value="UniProtKB-UniRule"/>
</dbReference>
<evidence type="ECO:0000256" key="2">
    <source>
        <dbReference type="ARBA" id="ARBA00004412"/>
    </source>
</evidence>
<proteinExistence type="predicted"/>
<dbReference type="InterPro" id="IPR036116">
    <property type="entry name" value="FN3_sf"/>
</dbReference>
<dbReference type="PROSITE" id="PS51550">
    <property type="entry name" value="EPH_LBD"/>
    <property type="match status" value="1"/>
</dbReference>
<feature type="domain" description="Eph LBD" evidence="26">
    <location>
        <begin position="270"/>
        <end position="449"/>
    </location>
</feature>
<evidence type="ECO:0000256" key="6">
    <source>
        <dbReference type="ARBA" id="ARBA00022679"/>
    </source>
</evidence>
<keyword evidence="18" id="KW-0325">Glycoprotein</keyword>
<evidence type="ECO:0000256" key="4">
    <source>
        <dbReference type="ARBA" id="ARBA00022475"/>
    </source>
</evidence>
<keyword evidence="7 22" id="KW-0812">Transmembrane</keyword>
<protein>
    <recommendedName>
        <fullName evidence="3">receptor protein-tyrosine kinase</fullName>
        <ecNumber evidence="3">2.7.10.1</ecNumber>
    </recommendedName>
</protein>
<dbReference type="Gene3D" id="2.10.50.10">
    <property type="entry name" value="Tumor Necrosis Factor Receptor, subunit A, domain 2"/>
    <property type="match status" value="1"/>
</dbReference>
<feature type="domain" description="Fibronectin type-III" evidence="25">
    <location>
        <begin position="568"/>
        <end position="679"/>
    </location>
</feature>
<dbReference type="EMBL" id="JAEMGP010000002">
    <property type="protein sequence ID" value="KAG5214104.1"/>
    <property type="molecule type" value="Genomic_DNA"/>
</dbReference>
<evidence type="ECO:0000256" key="8">
    <source>
        <dbReference type="ARBA" id="ARBA00022729"/>
    </source>
</evidence>
<dbReference type="InterPro" id="IPR008979">
    <property type="entry name" value="Galactose-bd-like_sf"/>
</dbReference>
<name>A0A836ABQ5_SHEEP</name>
<keyword evidence="11" id="KW-0967">Endosome</keyword>
<dbReference type="InterPro" id="IPR008266">
    <property type="entry name" value="Tyr_kinase_AS"/>
</dbReference>
<dbReference type="SMART" id="SM00220">
    <property type="entry name" value="S_TKc"/>
    <property type="match status" value="1"/>
</dbReference>
<dbReference type="InterPro" id="IPR003961">
    <property type="entry name" value="FN3_dom"/>
</dbReference>
<dbReference type="SMART" id="SM00219">
    <property type="entry name" value="TyrKc"/>
    <property type="match status" value="1"/>
</dbReference>
<dbReference type="InterPro" id="IPR000719">
    <property type="entry name" value="Prot_kinase_dom"/>
</dbReference>
<dbReference type="InterPro" id="IPR001090">
    <property type="entry name" value="Ephrin_rcpt_lig-bd_dom"/>
</dbReference>
<feature type="transmembrane region" description="Helical" evidence="22">
    <location>
        <begin position="788"/>
        <end position="810"/>
    </location>
</feature>
<dbReference type="FunFam" id="2.60.40.10:FF:000041">
    <property type="entry name" value="ephrin type-A receptor 3"/>
    <property type="match status" value="1"/>
</dbReference>
<dbReference type="PRINTS" id="PR00109">
    <property type="entry name" value="TYRKINASE"/>
</dbReference>
<evidence type="ECO:0000256" key="16">
    <source>
        <dbReference type="ARBA" id="ARBA00023137"/>
    </source>
</evidence>
<dbReference type="GO" id="GO:0030425">
    <property type="term" value="C:dendrite"/>
    <property type="evidence" value="ECO:0007669"/>
    <property type="project" value="TreeGrafter"/>
</dbReference>
<evidence type="ECO:0000256" key="17">
    <source>
        <dbReference type="ARBA" id="ARBA00023170"/>
    </source>
</evidence>
<evidence type="ECO:0000313" key="28">
    <source>
        <dbReference type="Proteomes" id="UP000664991"/>
    </source>
</evidence>
<dbReference type="InterPro" id="IPR020635">
    <property type="entry name" value="Tyr_kinase_cat_dom"/>
</dbReference>
<evidence type="ECO:0000256" key="7">
    <source>
        <dbReference type="ARBA" id="ARBA00022692"/>
    </source>
</evidence>
<evidence type="ECO:0000256" key="22">
    <source>
        <dbReference type="SAM" id="Phobius"/>
    </source>
</evidence>
<evidence type="ECO:0000256" key="11">
    <source>
        <dbReference type="ARBA" id="ARBA00022753"/>
    </source>
</evidence>
<dbReference type="PRINTS" id="PR00014">
    <property type="entry name" value="FNTYPEIII"/>
</dbReference>
<accession>A0A836ABQ5</accession>
<evidence type="ECO:0000256" key="18">
    <source>
        <dbReference type="ARBA" id="ARBA00023180"/>
    </source>
</evidence>
<dbReference type="PROSITE" id="PS50853">
    <property type="entry name" value="FN3"/>
    <property type="match status" value="2"/>
</dbReference>
<keyword evidence="9" id="KW-0677">Repeat</keyword>
<dbReference type="Pfam" id="PF07714">
    <property type="entry name" value="PK_Tyr_Ser-Thr"/>
    <property type="match status" value="1"/>
</dbReference>
<reference evidence="27 28" key="1">
    <citation type="submission" date="2020-12" db="EMBL/GenBank/DDBJ databases">
        <title>De novo assembly of Tibetan sheep genome.</title>
        <authorList>
            <person name="Li X."/>
        </authorList>
    </citation>
    <scope>NUCLEOTIDE SEQUENCE [LARGE SCALE GENOMIC DNA]</scope>
    <source>
        <tissue evidence="27">Heart</tissue>
    </source>
</reference>
<keyword evidence="17" id="KW-0675">Receptor</keyword>
<feature type="domain" description="Fibronectin type-III" evidence="25">
    <location>
        <begin position="680"/>
        <end position="777"/>
    </location>
</feature>
<dbReference type="SUPFAM" id="SSF47769">
    <property type="entry name" value="SAM/Pointed domain"/>
    <property type="match status" value="1"/>
</dbReference>
<dbReference type="PANTHER" id="PTHR46877:SF18">
    <property type="entry name" value="EPHRIN TYPE-A RECEPTOR 4"/>
    <property type="match status" value="1"/>
</dbReference>
<dbReference type="Gene3D" id="2.60.120.260">
    <property type="entry name" value="Galactose-binding domain-like"/>
    <property type="match status" value="1"/>
</dbReference>
<evidence type="ECO:0000256" key="3">
    <source>
        <dbReference type="ARBA" id="ARBA00011902"/>
    </source>
</evidence>
<dbReference type="CDD" id="cd10482">
    <property type="entry name" value="EphR_LBD_A4"/>
    <property type="match status" value="1"/>
</dbReference>
<dbReference type="CDD" id="cd00063">
    <property type="entry name" value="FN3"/>
    <property type="match status" value="2"/>
</dbReference>
<keyword evidence="4" id="KW-1003">Cell membrane</keyword>
<comment type="subcellular location">
    <subcellularLocation>
        <location evidence="1">Cell membrane</location>
        <topology evidence="1">Single-pass type I membrane protein</topology>
    </subcellularLocation>
    <subcellularLocation>
        <location evidence="2">Early endosome</location>
    </subcellularLocation>
</comment>
<evidence type="ECO:0000256" key="9">
    <source>
        <dbReference type="ARBA" id="ARBA00022737"/>
    </source>
</evidence>
<dbReference type="InterPro" id="IPR013783">
    <property type="entry name" value="Ig-like_fold"/>
</dbReference>
<evidence type="ECO:0000259" key="25">
    <source>
        <dbReference type="PROSITE" id="PS50853"/>
    </source>
</evidence>
<comment type="caution">
    <text evidence="27">The sequence shown here is derived from an EMBL/GenBank/DDBJ whole genome shotgun (WGS) entry which is preliminary data.</text>
</comment>
<dbReference type="SMART" id="SM00615">
    <property type="entry name" value="EPH_lbd"/>
    <property type="match status" value="1"/>
</dbReference>
<keyword evidence="12" id="KW-0418">Kinase</keyword>
<evidence type="ECO:0000256" key="1">
    <source>
        <dbReference type="ARBA" id="ARBA00004251"/>
    </source>
</evidence>
<dbReference type="Gene3D" id="3.30.200.20">
    <property type="entry name" value="Phosphorylase Kinase, domain 1"/>
    <property type="match status" value="1"/>
</dbReference>
<dbReference type="Gene3D" id="1.10.510.10">
    <property type="entry name" value="Transferase(Phosphotransferase) domain 1"/>
    <property type="match status" value="1"/>
</dbReference>
<evidence type="ECO:0000313" key="27">
    <source>
        <dbReference type="EMBL" id="KAG5214104.1"/>
    </source>
</evidence>
<dbReference type="GO" id="GO:0005005">
    <property type="term" value="F:transmembrane-ephrin receptor activity"/>
    <property type="evidence" value="ECO:0007669"/>
    <property type="project" value="TreeGrafter"/>
</dbReference>
<keyword evidence="8" id="KW-0732">Signal</keyword>
<evidence type="ECO:0000259" key="24">
    <source>
        <dbReference type="PROSITE" id="PS50105"/>
    </source>
</evidence>
<dbReference type="InterPro" id="IPR034270">
    <property type="entry name" value="EphA4_rcpt_lig-bd"/>
</dbReference>
<feature type="domain" description="SAM" evidence="24">
    <location>
        <begin position="1151"/>
        <end position="1189"/>
    </location>
</feature>
<evidence type="ECO:0000256" key="12">
    <source>
        <dbReference type="ARBA" id="ARBA00022777"/>
    </source>
</evidence>
<dbReference type="Pfam" id="PF00041">
    <property type="entry name" value="fn3"/>
    <property type="match status" value="2"/>
</dbReference>
<feature type="transmembrane region" description="Helical" evidence="22">
    <location>
        <begin position="1206"/>
        <end position="1224"/>
    </location>
</feature>
<dbReference type="Pfam" id="PF25599">
    <property type="entry name" value="Ephrin_CRD"/>
    <property type="match status" value="1"/>
</dbReference>
<dbReference type="InterPro" id="IPR001245">
    <property type="entry name" value="Ser-Thr/Tyr_kinase_cat_dom"/>
</dbReference>
<dbReference type="InterPro" id="IPR011009">
    <property type="entry name" value="Kinase-like_dom_sf"/>
</dbReference>
<dbReference type="InterPro" id="IPR027936">
    <property type="entry name" value="Eph_TM"/>
</dbReference>
<evidence type="ECO:0000259" key="26">
    <source>
        <dbReference type="PROSITE" id="PS51550"/>
    </source>
</evidence>
<feature type="binding site" evidence="20">
    <location>
        <position position="893"/>
    </location>
    <ligand>
        <name>ATP</name>
        <dbReference type="ChEBI" id="CHEBI:30616"/>
    </ligand>
</feature>
<gene>
    <name evidence="27" type="ORF">JEQ12_009890</name>
</gene>
<dbReference type="FunFam" id="2.60.120.260:FF:000001">
    <property type="entry name" value="Ephrin type-A receptor 7"/>
    <property type="match status" value="1"/>
</dbReference>
<dbReference type="PROSITE" id="PS50011">
    <property type="entry name" value="PROTEIN_KINASE_DOM"/>
    <property type="match status" value="1"/>
</dbReference>